<dbReference type="EMBL" id="CP012603">
    <property type="protein sequence ID" value="ALE39657.1"/>
    <property type="molecule type" value="Genomic_DNA"/>
</dbReference>
<protein>
    <submittedName>
        <fullName evidence="1">Uncharacterized protein</fullName>
    </submittedName>
</protein>
<name>A0A0M4N637_LEPIR</name>
<evidence type="ECO:0000313" key="1">
    <source>
        <dbReference type="EMBL" id="ALE39657.1"/>
    </source>
</evidence>
<dbReference type="AlphaFoldDB" id="A0A0M4N637"/>
<evidence type="ECO:0000313" key="2">
    <source>
        <dbReference type="Proteomes" id="UP000056502"/>
    </source>
</evidence>
<organism evidence="1">
    <name type="scientific">Leptospira interrogans serovar Hardjo str. Norma</name>
    <dbReference type="NCBI Taxonomy" id="1279460"/>
    <lineage>
        <taxon>Bacteria</taxon>
        <taxon>Pseudomonadati</taxon>
        <taxon>Spirochaetota</taxon>
        <taxon>Spirochaetia</taxon>
        <taxon>Leptospirales</taxon>
        <taxon>Leptospiraceae</taxon>
        <taxon>Leptospira</taxon>
    </lineage>
</organism>
<reference evidence="1 2" key="1">
    <citation type="journal article" date="2015" name="Genome Announc.">
        <title>Whole-Genome Sequence of Leptospira interrogans Serovar Hardjo Subtype Hardjoprajitno Strain Norma, Isolated from Cattle in a Leptospirosis Outbreak in Brazil.</title>
        <authorList>
            <person name="Cosate M.R."/>
            <person name="Soares S.C."/>
            <person name="Mendes T.A."/>
            <person name="Raittz R.T."/>
            <person name="Moreira E.C."/>
            <person name="Leite R."/>
            <person name="Fernandes G.R."/>
            <person name="Haddad J.P."/>
            <person name="Ortega J.M."/>
        </authorList>
    </citation>
    <scope>NUCLEOTIDE SEQUENCE [LARGE SCALE GENOMIC DNA]</scope>
    <source>
        <strain evidence="1 2">Norma</strain>
    </source>
</reference>
<dbReference type="Proteomes" id="UP000056502">
    <property type="component" value="Chromosome I"/>
</dbReference>
<sequence length="39" mass="4758">MLFLDFIKISKKINFSTQVTTLRLKTYYIRKTYLKNILT</sequence>
<proteinExistence type="predicted"/>
<accession>A0A0M4N637</accession>
<gene>
    <name evidence="1" type="ORF">G436_2482</name>
</gene>